<proteinExistence type="predicted"/>
<keyword evidence="3" id="KW-1185">Reference proteome</keyword>
<dbReference type="Gene3D" id="3.40.50.1820">
    <property type="entry name" value="alpha/beta hydrolase"/>
    <property type="match status" value="1"/>
</dbReference>
<reference evidence="2 3" key="1">
    <citation type="submission" date="2022-03" db="EMBL/GenBank/DDBJ databases">
        <title>Genomic Encyclopedia of Type Strains, Phase III (KMG-III): the genomes of soil and plant-associated and newly described type strains.</title>
        <authorList>
            <person name="Whitman W."/>
        </authorList>
    </citation>
    <scope>NUCLEOTIDE SEQUENCE [LARGE SCALE GENOMIC DNA]</scope>
    <source>
        <strain evidence="2 3">BSker1</strain>
    </source>
</reference>
<dbReference type="InterPro" id="IPR050266">
    <property type="entry name" value="AB_hydrolase_sf"/>
</dbReference>
<accession>A0ABT1G6D5</accession>
<dbReference type="InterPro" id="IPR000073">
    <property type="entry name" value="AB_hydrolase_1"/>
</dbReference>
<dbReference type="Proteomes" id="UP001523550">
    <property type="component" value="Unassembled WGS sequence"/>
</dbReference>
<dbReference type="Pfam" id="PF12697">
    <property type="entry name" value="Abhydrolase_6"/>
    <property type="match status" value="1"/>
</dbReference>
<dbReference type="PRINTS" id="PR00111">
    <property type="entry name" value="ABHYDROLASE"/>
</dbReference>
<protein>
    <submittedName>
        <fullName evidence="2">Pimeloyl-ACP methyl ester carboxylesterase</fullName>
    </submittedName>
</protein>
<dbReference type="PANTHER" id="PTHR43798">
    <property type="entry name" value="MONOACYLGLYCEROL LIPASE"/>
    <property type="match status" value="1"/>
</dbReference>
<evidence type="ECO:0000259" key="1">
    <source>
        <dbReference type="Pfam" id="PF12697"/>
    </source>
</evidence>
<dbReference type="EMBL" id="JALJYF010000001">
    <property type="protein sequence ID" value="MCP1726505.1"/>
    <property type="molecule type" value="Genomic_DNA"/>
</dbReference>
<comment type="caution">
    <text evidence="2">The sequence shown here is derived from an EMBL/GenBank/DDBJ whole genome shotgun (WGS) entry which is preliminary data.</text>
</comment>
<evidence type="ECO:0000313" key="2">
    <source>
        <dbReference type="EMBL" id="MCP1726505.1"/>
    </source>
</evidence>
<gene>
    <name evidence="2" type="ORF">J2T60_000470</name>
</gene>
<organism evidence="2 3">
    <name type="scientific">Natronospira proteinivora</name>
    <dbReference type="NCBI Taxonomy" id="1807133"/>
    <lineage>
        <taxon>Bacteria</taxon>
        <taxon>Pseudomonadati</taxon>
        <taxon>Pseudomonadota</taxon>
        <taxon>Gammaproteobacteria</taxon>
        <taxon>Natronospirales</taxon>
        <taxon>Natronospiraceae</taxon>
        <taxon>Natronospira</taxon>
    </lineage>
</organism>
<sequence>MDNSTTGSNTADSLRHHPGPAPALIFLHGWCCDGADWEQQIAHFKGRHEILAPDLPGHGQTPAGHPEADNIPQLAKQALAVLAAAKSHKAVLIGHSMGGPVALEMAARQTDRVAAVVLVDSFLIDYGGMSKSTIERLGTAFDGDFSKAMENMVERSCGARASATLKKAILDKMRSMDADRARRLWKAMVQWDPRSAFHHGQAPIHAINSPLVADSTRQRLASLMSETIIPDSGHFIHRECPELFNQALSDALHQVM</sequence>
<dbReference type="SUPFAM" id="SSF53474">
    <property type="entry name" value="alpha/beta-Hydrolases"/>
    <property type="match status" value="1"/>
</dbReference>
<dbReference type="PANTHER" id="PTHR43798:SF33">
    <property type="entry name" value="HYDROLASE, PUTATIVE (AFU_ORTHOLOGUE AFUA_2G14860)-RELATED"/>
    <property type="match status" value="1"/>
</dbReference>
<evidence type="ECO:0000313" key="3">
    <source>
        <dbReference type="Proteomes" id="UP001523550"/>
    </source>
</evidence>
<dbReference type="RefSeq" id="WP_253444905.1">
    <property type="nucleotide sequence ID" value="NZ_JALJYF010000001.1"/>
</dbReference>
<dbReference type="InterPro" id="IPR029058">
    <property type="entry name" value="AB_hydrolase_fold"/>
</dbReference>
<feature type="domain" description="AB hydrolase-1" evidence="1">
    <location>
        <begin position="24"/>
        <end position="247"/>
    </location>
</feature>
<name>A0ABT1G6D5_9GAMM</name>